<dbReference type="AlphaFoldDB" id="B4W1Q1"/>
<sequence>MSTSAIAPILRLPPQALMPLLSFVLVRGNQSSFRGDKNNQ</sequence>
<dbReference type="Proteomes" id="UP000003835">
    <property type="component" value="Unassembled WGS sequence"/>
</dbReference>
<proteinExistence type="predicted"/>
<dbReference type="STRING" id="118168.MC7420_6959"/>
<keyword evidence="2" id="KW-1185">Reference proteome</keyword>
<gene>
    <name evidence="1" type="ORF">MC7420_6959</name>
</gene>
<protein>
    <submittedName>
        <fullName evidence="1">Uncharacterized protein</fullName>
    </submittedName>
</protein>
<evidence type="ECO:0000313" key="2">
    <source>
        <dbReference type="Proteomes" id="UP000003835"/>
    </source>
</evidence>
<name>B4W1Q1_9CYAN</name>
<dbReference type="EMBL" id="DS989869">
    <property type="protein sequence ID" value="EDX71873.1"/>
    <property type="molecule type" value="Genomic_DNA"/>
</dbReference>
<reference evidence="1 2" key="1">
    <citation type="submission" date="2008-07" db="EMBL/GenBank/DDBJ databases">
        <authorList>
            <person name="Tandeau de Marsac N."/>
            <person name="Ferriera S."/>
            <person name="Johnson J."/>
            <person name="Kravitz S."/>
            <person name="Beeson K."/>
            <person name="Sutton G."/>
            <person name="Rogers Y.-H."/>
            <person name="Friedman R."/>
            <person name="Frazier M."/>
            <person name="Venter J.C."/>
        </authorList>
    </citation>
    <scope>NUCLEOTIDE SEQUENCE [LARGE SCALE GENOMIC DNA]</scope>
    <source>
        <strain evidence="1 2">PCC 7420</strain>
    </source>
</reference>
<dbReference type="HOGENOM" id="CLU_3287925_0_0_3"/>
<organism evidence="1 2">
    <name type="scientific">Coleofasciculus chthonoplastes PCC 7420</name>
    <dbReference type="NCBI Taxonomy" id="118168"/>
    <lineage>
        <taxon>Bacteria</taxon>
        <taxon>Bacillati</taxon>
        <taxon>Cyanobacteriota</taxon>
        <taxon>Cyanophyceae</taxon>
        <taxon>Coleofasciculales</taxon>
        <taxon>Coleofasciculaceae</taxon>
        <taxon>Coleofasciculus</taxon>
    </lineage>
</organism>
<accession>B4W1Q1</accession>
<evidence type="ECO:0000313" key="1">
    <source>
        <dbReference type="EMBL" id="EDX71873.1"/>
    </source>
</evidence>